<dbReference type="AlphaFoldDB" id="A0A0E4BNS4"/>
<sequence length="61" mass="6842">MKARRAFIVCATTLGFNHRFLRAEERAQIGGQRCKTGGINGGRRHIRKLSSQSPRETGCRV</sequence>
<evidence type="ECO:0000313" key="2">
    <source>
        <dbReference type="EMBL" id="BAR56194.1"/>
    </source>
</evidence>
<protein>
    <submittedName>
        <fullName evidence="2">Uncharacterized protein</fullName>
    </submittedName>
</protein>
<gene>
    <name evidence="2" type="ORF">NK6_3014</name>
</gene>
<dbReference type="Proteomes" id="UP000063308">
    <property type="component" value="Chromosome"/>
</dbReference>
<name>A0A0E4BNS4_9BRAD</name>
<accession>A0A0E4BNS4</accession>
<feature type="region of interest" description="Disordered" evidence="1">
    <location>
        <begin position="40"/>
        <end position="61"/>
    </location>
</feature>
<evidence type="ECO:0000313" key="3">
    <source>
        <dbReference type="Proteomes" id="UP000063308"/>
    </source>
</evidence>
<reference evidence="2 3" key="1">
    <citation type="submission" date="2014-11" db="EMBL/GenBank/DDBJ databases">
        <title>Symbiosis island explosion on the genome of extra-slow-growing strains of soybean bradyrhizobia with massive insertion sequences.</title>
        <authorList>
            <person name="Iida T."/>
            <person name="Minamisawa K."/>
        </authorList>
    </citation>
    <scope>NUCLEOTIDE SEQUENCE [LARGE SCALE GENOMIC DNA]</scope>
    <source>
        <strain evidence="2 3">NK6</strain>
    </source>
</reference>
<organism evidence="2 3">
    <name type="scientific">Bradyrhizobium diazoefficiens</name>
    <dbReference type="NCBI Taxonomy" id="1355477"/>
    <lineage>
        <taxon>Bacteria</taxon>
        <taxon>Pseudomonadati</taxon>
        <taxon>Pseudomonadota</taxon>
        <taxon>Alphaproteobacteria</taxon>
        <taxon>Hyphomicrobiales</taxon>
        <taxon>Nitrobacteraceae</taxon>
        <taxon>Bradyrhizobium</taxon>
    </lineage>
</organism>
<evidence type="ECO:0000256" key="1">
    <source>
        <dbReference type="SAM" id="MobiDB-lite"/>
    </source>
</evidence>
<proteinExistence type="predicted"/>
<dbReference type="EMBL" id="AP014685">
    <property type="protein sequence ID" value="BAR56194.1"/>
    <property type="molecule type" value="Genomic_DNA"/>
</dbReference>